<keyword evidence="3" id="KW-1185">Reference proteome</keyword>
<dbReference type="Pfam" id="PF06966">
    <property type="entry name" value="DUF1295"/>
    <property type="match status" value="1"/>
</dbReference>
<dbReference type="EMBL" id="MCFG01000011">
    <property type="protein sequence ID" value="ORX87224.1"/>
    <property type="molecule type" value="Genomic_DNA"/>
</dbReference>
<comment type="caution">
    <text evidence="2">The sequence shown here is derived from an EMBL/GenBank/DDBJ whole genome shotgun (WGS) entry which is preliminary data.</text>
</comment>
<dbReference type="Proteomes" id="UP000193944">
    <property type="component" value="Unassembled WGS sequence"/>
</dbReference>
<dbReference type="OrthoDB" id="201504at2759"/>
<accession>A0A1Y1XPH2</accession>
<reference evidence="2 3" key="1">
    <citation type="submission" date="2016-08" db="EMBL/GenBank/DDBJ databases">
        <title>A Parts List for Fungal Cellulosomes Revealed by Comparative Genomics.</title>
        <authorList>
            <consortium name="DOE Joint Genome Institute"/>
            <person name="Haitjema C.H."/>
            <person name="Gilmore S.P."/>
            <person name="Henske J.K."/>
            <person name="Solomon K.V."/>
            <person name="De Groot R."/>
            <person name="Kuo A."/>
            <person name="Mondo S.J."/>
            <person name="Salamov A.A."/>
            <person name="Labutti K."/>
            <person name="Zhao Z."/>
            <person name="Chiniquy J."/>
            <person name="Barry K."/>
            <person name="Brewer H.M."/>
            <person name="Purvine S.O."/>
            <person name="Wright A.T."/>
            <person name="Boxma B."/>
            <person name="Van Alen T."/>
            <person name="Hackstein J.H."/>
            <person name="Baker S.E."/>
            <person name="Grigoriev I.V."/>
            <person name="O'Malley M.A."/>
        </authorList>
    </citation>
    <scope>NUCLEOTIDE SEQUENCE [LARGE SCALE GENOMIC DNA]</scope>
    <source>
        <strain evidence="2 3">S4</strain>
    </source>
</reference>
<gene>
    <name evidence="2" type="ORF">BCR32DRAFT_274687</name>
</gene>
<feature type="transmembrane region" description="Helical" evidence="1">
    <location>
        <begin position="51"/>
        <end position="73"/>
    </location>
</feature>
<feature type="transmembrane region" description="Helical" evidence="1">
    <location>
        <begin position="25"/>
        <end position="45"/>
    </location>
</feature>
<dbReference type="GO" id="GO:0016020">
    <property type="term" value="C:membrane"/>
    <property type="evidence" value="ECO:0007669"/>
    <property type="project" value="TreeGrafter"/>
</dbReference>
<dbReference type="PANTHER" id="PTHR32251">
    <property type="entry name" value="3-OXO-5-ALPHA-STEROID 4-DEHYDROGENASE"/>
    <property type="match status" value="1"/>
</dbReference>
<organism evidence="2 3">
    <name type="scientific">Anaeromyces robustus</name>
    <dbReference type="NCBI Taxonomy" id="1754192"/>
    <lineage>
        <taxon>Eukaryota</taxon>
        <taxon>Fungi</taxon>
        <taxon>Fungi incertae sedis</taxon>
        <taxon>Chytridiomycota</taxon>
        <taxon>Chytridiomycota incertae sedis</taxon>
        <taxon>Neocallimastigomycetes</taxon>
        <taxon>Neocallimastigales</taxon>
        <taxon>Neocallimastigaceae</taxon>
        <taxon>Anaeromyces</taxon>
    </lineage>
</organism>
<feature type="transmembrane region" description="Helical" evidence="1">
    <location>
        <begin position="201"/>
        <end position="220"/>
    </location>
</feature>
<name>A0A1Y1XPH2_9FUNG</name>
<feature type="transmembrane region" description="Helical" evidence="1">
    <location>
        <begin position="94"/>
        <end position="117"/>
    </location>
</feature>
<feature type="transmembrane region" description="Helical" evidence="1">
    <location>
        <begin position="177"/>
        <end position="195"/>
    </location>
</feature>
<evidence type="ECO:0000313" key="2">
    <source>
        <dbReference type="EMBL" id="ORX87224.1"/>
    </source>
</evidence>
<reference evidence="2 3" key="2">
    <citation type="submission" date="2016-08" db="EMBL/GenBank/DDBJ databases">
        <title>Pervasive Adenine N6-methylation of Active Genes in Fungi.</title>
        <authorList>
            <consortium name="DOE Joint Genome Institute"/>
            <person name="Mondo S.J."/>
            <person name="Dannebaum R.O."/>
            <person name="Kuo R.C."/>
            <person name="Labutti K."/>
            <person name="Haridas S."/>
            <person name="Kuo A."/>
            <person name="Salamov A."/>
            <person name="Ahrendt S.R."/>
            <person name="Lipzen A."/>
            <person name="Sullivan W."/>
            <person name="Andreopoulos W.B."/>
            <person name="Clum A."/>
            <person name="Lindquist E."/>
            <person name="Daum C."/>
            <person name="Ramamoorthy G.K."/>
            <person name="Gryganskyi A."/>
            <person name="Culley D."/>
            <person name="Magnuson J.K."/>
            <person name="James T.Y."/>
            <person name="O'Malley M.A."/>
            <person name="Stajich J.E."/>
            <person name="Spatafora J.W."/>
            <person name="Visel A."/>
            <person name="Grigoriev I.V."/>
        </authorList>
    </citation>
    <scope>NUCLEOTIDE SEQUENCE [LARGE SCALE GENOMIC DNA]</scope>
    <source>
        <strain evidence="2 3">S4</strain>
    </source>
</reference>
<evidence type="ECO:0000256" key="1">
    <source>
        <dbReference type="SAM" id="Phobius"/>
    </source>
</evidence>
<dbReference type="PROSITE" id="PS50244">
    <property type="entry name" value="S5A_REDUCTASE"/>
    <property type="match status" value="1"/>
</dbReference>
<evidence type="ECO:0000313" key="3">
    <source>
        <dbReference type="Proteomes" id="UP000193944"/>
    </source>
</evidence>
<keyword evidence="1" id="KW-1133">Transmembrane helix</keyword>
<protein>
    <submittedName>
        <fullName evidence="2">DUF1295-domain-containing protein</fullName>
    </submittedName>
</protein>
<proteinExistence type="predicted"/>
<keyword evidence="1" id="KW-0812">Transmembrane</keyword>
<keyword evidence="1" id="KW-0472">Membrane</keyword>
<dbReference type="InterPro" id="IPR010721">
    <property type="entry name" value="UstE-like"/>
</dbReference>
<feature type="transmembrane region" description="Helical" evidence="1">
    <location>
        <begin position="129"/>
        <end position="148"/>
    </location>
</feature>
<dbReference type="AlphaFoldDB" id="A0A1Y1XPH2"/>
<dbReference type="PANTHER" id="PTHR32251:SF15">
    <property type="entry name" value="3-OXO-5-ALPHA-STEROID 4-DEHYDROGENASE (DUF1295)"/>
    <property type="match status" value="1"/>
</dbReference>
<sequence>MIEYLYLLATALIGTSIGFIQSKYFVTYGYTGSIVLLGLANLIIFRHNLTIYTTILSILVILHGLRLGSFIFIRNKNSSTYRRQIDEDDEKRKANFMMSLTLWVSCALIYSFEVIPISYRLKNENKDDICALIGIIITAMGLIMESLADSQKYNFKKRSPNRFCDTGLFTVVRFPNYLGEILIWFGLFISGMTIYQGILQWAGATFGFLAIGSTMYFAAVSLEKRQNQNYGDNKEYQEYIHKTPILIPFLPIYSFSK</sequence>
<dbReference type="Gene3D" id="1.20.120.1630">
    <property type="match status" value="1"/>
</dbReference>